<evidence type="ECO:0000313" key="1">
    <source>
        <dbReference type="EMBL" id="GIY22069.1"/>
    </source>
</evidence>
<gene>
    <name evidence="1" type="ORF">CEXT_443311</name>
</gene>
<protein>
    <submittedName>
        <fullName evidence="1">Uncharacterized protein</fullName>
    </submittedName>
</protein>
<sequence length="85" mass="10017">MMTTFLLYRHQIHQVAIPSKKLDMLIMKEASVRFERWHLLEVYSIFSKSMEGPTRFTDLPCLFLALIARTQRVPPFQKFNKPGCS</sequence>
<dbReference type="Proteomes" id="UP001054945">
    <property type="component" value="Unassembled WGS sequence"/>
</dbReference>
<organism evidence="1 2">
    <name type="scientific">Caerostris extrusa</name>
    <name type="common">Bark spider</name>
    <name type="synonym">Caerostris bankana</name>
    <dbReference type="NCBI Taxonomy" id="172846"/>
    <lineage>
        <taxon>Eukaryota</taxon>
        <taxon>Metazoa</taxon>
        <taxon>Ecdysozoa</taxon>
        <taxon>Arthropoda</taxon>
        <taxon>Chelicerata</taxon>
        <taxon>Arachnida</taxon>
        <taxon>Araneae</taxon>
        <taxon>Araneomorphae</taxon>
        <taxon>Entelegynae</taxon>
        <taxon>Araneoidea</taxon>
        <taxon>Araneidae</taxon>
        <taxon>Caerostris</taxon>
    </lineage>
</organism>
<reference evidence="1 2" key="1">
    <citation type="submission" date="2021-06" db="EMBL/GenBank/DDBJ databases">
        <title>Caerostris extrusa draft genome.</title>
        <authorList>
            <person name="Kono N."/>
            <person name="Arakawa K."/>
        </authorList>
    </citation>
    <scope>NUCLEOTIDE SEQUENCE [LARGE SCALE GENOMIC DNA]</scope>
</reference>
<dbReference type="AlphaFoldDB" id="A0AAV4RJ99"/>
<evidence type="ECO:0000313" key="2">
    <source>
        <dbReference type="Proteomes" id="UP001054945"/>
    </source>
</evidence>
<dbReference type="EMBL" id="BPLR01008101">
    <property type="protein sequence ID" value="GIY22069.1"/>
    <property type="molecule type" value="Genomic_DNA"/>
</dbReference>
<proteinExistence type="predicted"/>
<accession>A0AAV4RJ99</accession>
<keyword evidence="2" id="KW-1185">Reference proteome</keyword>
<comment type="caution">
    <text evidence="1">The sequence shown here is derived from an EMBL/GenBank/DDBJ whole genome shotgun (WGS) entry which is preliminary data.</text>
</comment>
<name>A0AAV4RJ99_CAEEX</name>